<gene>
    <name evidence="6" type="ORF">NQ317_018986</name>
</gene>
<evidence type="ECO:0000313" key="7">
    <source>
        <dbReference type="Proteomes" id="UP001162164"/>
    </source>
</evidence>
<evidence type="ECO:0000256" key="1">
    <source>
        <dbReference type="ARBA" id="ARBA00001231"/>
    </source>
</evidence>
<reference evidence="6" key="1">
    <citation type="journal article" date="2023" name="Insect Mol. Biol.">
        <title>Genome sequencing provides insights into the evolution of gene families encoding plant cell wall-degrading enzymes in longhorned beetles.</title>
        <authorList>
            <person name="Shin N.R."/>
            <person name="Okamura Y."/>
            <person name="Kirsch R."/>
            <person name="Pauchet Y."/>
        </authorList>
    </citation>
    <scope>NUCLEOTIDE SEQUENCE</scope>
    <source>
        <strain evidence="6">MMC_N1</strain>
    </source>
</reference>
<evidence type="ECO:0000259" key="5">
    <source>
        <dbReference type="Pfam" id="PF00728"/>
    </source>
</evidence>
<dbReference type="Pfam" id="PF00728">
    <property type="entry name" value="Glyco_hydro_20"/>
    <property type="match status" value="2"/>
</dbReference>
<dbReference type="EMBL" id="JAPWTJ010000776">
    <property type="protein sequence ID" value="KAJ8975712.1"/>
    <property type="molecule type" value="Genomic_DNA"/>
</dbReference>
<dbReference type="PANTHER" id="PTHR22600:SF42">
    <property type="entry name" value="BETA-N-ACETYLHEXOSAMINIDASE"/>
    <property type="match status" value="1"/>
</dbReference>
<dbReference type="SUPFAM" id="SSF51445">
    <property type="entry name" value="(Trans)glycosidases"/>
    <property type="match status" value="1"/>
</dbReference>
<name>A0ABQ9JE83_9CUCU</name>
<dbReference type="Gene3D" id="3.20.20.80">
    <property type="entry name" value="Glycosidases"/>
    <property type="match status" value="1"/>
</dbReference>
<organism evidence="6 7">
    <name type="scientific">Molorchus minor</name>
    <dbReference type="NCBI Taxonomy" id="1323400"/>
    <lineage>
        <taxon>Eukaryota</taxon>
        <taxon>Metazoa</taxon>
        <taxon>Ecdysozoa</taxon>
        <taxon>Arthropoda</taxon>
        <taxon>Hexapoda</taxon>
        <taxon>Insecta</taxon>
        <taxon>Pterygota</taxon>
        <taxon>Neoptera</taxon>
        <taxon>Endopterygota</taxon>
        <taxon>Coleoptera</taxon>
        <taxon>Polyphaga</taxon>
        <taxon>Cucujiformia</taxon>
        <taxon>Chrysomeloidea</taxon>
        <taxon>Cerambycidae</taxon>
        <taxon>Lamiinae</taxon>
        <taxon>Monochamini</taxon>
        <taxon>Molorchus</taxon>
    </lineage>
</organism>
<dbReference type="PANTHER" id="PTHR22600">
    <property type="entry name" value="BETA-HEXOSAMINIDASE"/>
    <property type="match status" value="1"/>
</dbReference>
<accession>A0ABQ9JE83</accession>
<protein>
    <recommendedName>
        <fullName evidence="3">beta-N-acetylhexosaminidase</fullName>
        <ecNumber evidence="3">3.2.1.52</ecNumber>
    </recommendedName>
</protein>
<comment type="catalytic activity">
    <reaction evidence="1">
        <text>Hydrolysis of terminal non-reducing N-acetyl-D-hexosamine residues in N-acetyl-beta-D-hexosaminides.</text>
        <dbReference type="EC" id="3.2.1.52"/>
    </reaction>
</comment>
<dbReference type="InterPro" id="IPR015883">
    <property type="entry name" value="Glyco_hydro_20_cat"/>
</dbReference>
<dbReference type="PRINTS" id="PR00738">
    <property type="entry name" value="GLHYDRLASE20"/>
</dbReference>
<evidence type="ECO:0000256" key="2">
    <source>
        <dbReference type="ARBA" id="ARBA00006285"/>
    </source>
</evidence>
<dbReference type="Proteomes" id="UP001162164">
    <property type="component" value="Unassembled WGS sequence"/>
</dbReference>
<comment type="similarity">
    <text evidence="2">Belongs to the glycosyl hydrolase 20 family.</text>
</comment>
<sequence length="349" mass="39455">MKKAIALVWPHWKFATVSDKPVYPHRGLLLDSARNYLTLDVIKKNIDGMAASKMNVLHWHITDTQSFPLEVPSLPNMTKYGAYGENKVYKPEDVEDLVQYAKIRGVRLLIEIDGPSHAGSGWQWGPEAGLGNLAVCINQQPWRSFCIQPPCGQLNPANPNMYKVLNTLYKDISKMVPDSELFHMGGDEVNLWGQYHTKALAAYDLAVGHNRTSAVVWTSHLTDPDLIQQYFDKNRIAGIWTTDSGGSTTFYTWRNVYENQMYQSSHPLILGGEVCMWGELVDDNNIEPRIWPRAAAAAERLWTNPTTKSSEAETRFFVHRERLLNRGIRAEAEIPGWCVQNDGGCSSYL</sequence>
<comment type="caution">
    <text evidence="6">The sequence shown here is derived from an EMBL/GenBank/DDBJ whole genome shotgun (WGS) entry which is preliminary data.</text>
</comment>
<dbReference type="InterPro" id="IPR017853">
    <property type="entry name" value="GH"/>
</dbReference>
<keyword evidence="4" id="KW-0378">Hydrolase</keyword>
<dbReference type="EC" id="3.2.1.52" evidence="3"/>
<evidence type="ECO:0000313" key="6">
    <source>
        <dbReference type="EMBL" id="KAJ8975712.1"/>
    </source>
</evidence>
<proteinExistence type="inferred from homology"/>
<feature type="domain" description="Glycoside hydrolase family 20 catalytic" evidence="5">
    <location>
        <begin position="247"/>
        <end position="304"/>
    </location>
</feature>
<evidence type="ECO:0000256" key="3">
    <source>
        <dbReference type="ARBA" id="ARBA00012663"/>
    </source>
</evidence>
<feature type="domain" description="Glycoside hydrolase family 20 catalytic" evidence="5">
    <location>
        <begin position="23"/>
        <end position="197"/>
    </location>
</feature>
<dbReference type="InterPro" id="IPR025705">
    <property type="entry name" value="Beta_hexosaminidase_sua/sub"/>
</dbReference>
<evidence type="ECO:0000256" key="4">
    <source>
        <dbReference type="ARBA" id="ARBA00022801"/>
    </source>
</evidence>
<keyword evidence="7" id="KW-1185">Reference proteome</keyword>